<dbReference type="AlphaFoldDB" id="A0AAD8NQP4"/>
<dbReference type="Proteomes" id="UP001229421">
    <property type="component" value="Unassembled WGS sequence"/>
</dbReference>
<dbReference type="GO" id="GO:0004803">
    <property type="term" value="F:transposase activity"/>
    <property type="evidence" value="ECO:0007669"/>
    <property type="project" value="InterPro"/>
</dbReference>
<dbReference type="InterPro" id="IPR006564">
    <property type="entry name" value="Znf_PMZ"/>
</dbReference>
<evidence type="ECO:0000313" key="11">
    <source>
        <dbReference type="Proteomes" id="UP001229421"/>
    </source>
</evidence>
<feature type="compositionally biased region" description="Basic and acidic residues" evidence="8">
    <location>
        <begin position="1"/>
        <end position="16"/>
    </location>
</feature>
<evidence type="ECO:0000256" key="1">
    <source>
        <dbReference type="ARBA" id="ARBA00022578"/>
    </source>
</evidence>
<dbReference type="PROSITE" id="PS50966">
    <property type="entry name" value="ZF_SWIM"/>
    <property type="match status" value="1"/>
</dbReference>
<keyword evidence="5" id="KW-0238">DNA-binding</keyword>
<keyword evidence="1" id="KW-0815">Transposition</keyword>
<feature type="region of interest" description="Disordered" evidence="8">
    <location>
        <begin position="1"/>
        <end position="21"/>
    </location>
</feature>
<evidence type="ECO:0000256" key="6">
    <source>
        <dbReference type="ARBA" id="ARBA00023172"/>
    </source>
</evidence>
<evidence type="ECO:0000313" key="10">
    <source>
        <dbReference type="EMBL" id="KAK1424740.1"/>
    </source>
</evidence>
<evidence type="ECO:0000256" key="8">
    <source>
        <dbReference type="SAM" id="MobiDB-lite"/>
    </source>
</evidence>
<dbReference type="PANTHER" id="PTHR31973:SF190">
    <property type="entry name" value="MULE TRANSPOSASE DOMAIN-CONTAINING PROTEIN"/>
    <property type="match status" value="1"/>
</dbReference>
<keyword evidence="2" id="KW-0479">Metal-binding</keyword>
<dbReference type="GO" id="GO:0006313">
    <property type="term" value="P:DNA transposition"/>
    <property type="evidence" value="ECO:0007669"/>
    <property type="project" value="InterPro"/>
</dbReference>
<dbReference type="EMBL" id="JAUHHV010000005">
    <property type="protein sequence ID" value="KAK1424740.1"/>
    <property type="molecule type" value="Genomic_DNA"/>
</dbReference>
<gene>
    <name evidence="10" type="ORF">QVD17_20078</name>
</gene>
<dbReference type="GO" id="GO:0003677">
    <property type="term" value="F:DNA binding"/>
    <property type="evidence" value="ECO:0007669"/>
    <property type="project" value="UniProtKB-KW"/>
</dbReference>
<sequence>MEKEKDWGLKRERDRDGDGDDVQGLIPALEKVFPCAEHRFCLRHIHENMKQKFRGKAYKDMLWKLATSSTVEYFEMNMEELKKFNADAQLWLSEIPPKHWSKSHFSGRAISDVLLNNMCEVFNSRILDGRDKPIINMLEYIRETLMRRIVNVIAVQDKWDKLLTPNADKMFETIKEKASKCTVKWNGENHYQVAGPSSPMTPQFVVDLGRRTCTCRKWEITGMPCKHAVAAIWEKDLDPPEAYVHPIYTLEMWKKVYKFKVYPVNGPCLWPKSIVPTTLIAPKYHRPIGRPKKARKKSTFELEEVTKGGRLSKKGTIKTCQKCKLPGHNSRTCTGPKPVQQS</sequence>
<reference evidence="10" key="1">
    <citation type="journal article" date="2023" name="bioRxiv">
        <title>Improved chromosome-level genome assembly for marigold (Tagetes erecta).</title>
        <authorList>
            <person name="Jiang F."/>
            <person name="Yuan L."/>
            <person name="Wang S."/>
            <person name="Wang H."/>
            <person name="Xu D."/>
            <person name="Wang A."/>
            <person name="Fan W."/>
        </authorList>
    </citation>
    <scope>NUCLEOTIDE SEQUENCE</scope>
    <source>
        <strain evidence="10">WSJ</strain>
        <tissue evidence="10">Leaf</tissue>
    </source>
</reference>
<evidence type="ECO:0000256" key="4">
    <source>
        <dbReference type="ARBA" id="ARBA00022833"/>
    </source>
</evidence>
<comment type="caution">
    <text evidence="10">The sequence shown here is derived from an EMBL/GenBank/DDBJ whole genome shotgun (WGS) entry which is preliminary data.</text>
</comment>
<dbReference type="InterPro" id="IPR007527">
    <property type="entry name" value="Znf_SWIM"/>
</dbReference>
<dbReference type="PROSITE" id="PS01007">
    <property type="entry name" value="TRANSPOSASE_MUTATOR"/>
    <property type="match status" value="1"/>
</dbReference>
<evidence type="ECO:0000259" key="9">
    <source>
        <dbReference type="PROSITE" id="PS50966"/>
    </source>
</evidence>
<dbReference type="Pfam" id="PF04434">
    <property type="entry name" value="SWIM"/>
    <property type="match status" value="1"/>
</dbReference>
<keyword evidence="4" id="KW-0862">Zinc</keyword>
<evidence type="ECO:0000256" key="2">
    <source>
        <dbReference type="ARBA" id="ARBA00022723"/>
    </source>
</evidence>
<protein>
    <recommendedName>
        <fullName evidence="9">SWIM-type domain-containing protein</fullName>
    </recommendedName>
</protein>
<dbReference type="SMART" id="SM00575">
    <property type="entry name" value="ZnF_PMZ"/>
    <property type="match status" value="1"/>
</dbReference>
<organism evidence="10 11">
    <name type="scientific">Tagetes erecta</name>
    <name type="common">African marigold</name>
    <dbReference type="NCBI Taxonomy" id="13708"/>
    <lineage>
        <taxon>Eukaryota</taxon>
        <taxon>Viridiplantae</taxon>
        <taxon>Streptophyta</taxon>
        <taxon>Embryophyta</taxon>
        <taxon>Tracheophyta</taxon>
        <taxon>Spermatophyta</taxon>
        <taxon>Magnoliopsida</taxon>
        <taxon>eudicotyledons</taxon>
        <taxon>Gunneridae</taxon>
        <taxon>Pentapetalae</taxon>
        <taxon>asterids</taxon>
        <taxon>campanulids</taxon>
        <taxon>Asterales</taxon>
        <taxon>Asteraceae</taxon>
        <taxon>Asteroideae</taxon>
        <taxon>Heliantheae alliance</taxon>
        <taxon>Tageteae</taxon>
        <taxon>Tagetes</taxon>
    </lineage>
</organism>
<keyword evidence="3 7" id="KW-0863">Zinc-finger</keyword>
<accession>A0AAD8NQP4</accession>
<keyword evidence="11" id="KW-1185">Reference proteome</keyword>
<dbReference type="GO" id="GO:0008270">
    <property type="term" value="F:zinc ion binding"/>
    <property type="evidence" value="ECO:0007669"/>
    <property type="project" value="UniProtKB-KW"/>
</dbReference>
<feature type="domain" description="SWIM-type" evidence="9">
    <location>
        <begin position="204"/>
        <end position="236"/>
    </location>
</feature>
<keyword evidence="6" id="KW-0233">DNA recombination</keyword>
<name>A0AAD8NQP4_TARER</name>
<dbReference type="InterPro" id="IPR001207">
    <property type="entry name" value="Transposase_mutator"/>
</dbReference>
<evidence type="ECO:0000256" key="3">
    <source>
        <dbReference type="ARBA" id="ARBA00022771"/>
    </source>
</evidence>
<dbReference type="PANTHER" id="PTHR31973">
    <property type="entry name" value="POLYPROTEIN, PUTATIVE-RELATED"/>
    <property type="match status" value="1"/>
</dbReference>
<evidence type="ECO:0000256" key="5">
    <source>
        <dbReference type="ARBA" id="ARBA00023125"/>
    </source>
</evidence>
<evidence type="ECO:0000256" key="7">
    <source>
        <dbReference type="PROSITE-ProRule" id="PRU00325"/>
    </source>
</evidence>
<proteinExistence type="predicted"/>